<evidence type="ECO:0000259" key="12">
    <source>
        <dbReference type="Pfam" id="PF24499"/>
    </source>
</evidence>
<evidence type="ECO:0000256" key="4">
    <source>
        <dbReference type="ARBA" id="ARBA00022729"/>
    </source>
</evidence>
<proteinExistence type="inferred from homology"/>
<evidence type="ECO:0000256" key="7">
    <source>
        <dbReference type="SAM" id="MobiDB-lite"/>
    </source>
</evidence>
<dbReference type="Ensembl" id="ENSSFOT00015038584.1">
    <property type="protein sequence ID" value="ENSSFOP00015064076.1"/>
    <property type="gene ID" value="ENSSFOG00015015308.2"/>
</dbReference>
<feature type="domain" description="TMEM131L third Ig-like" evidence="11">
    <location>
        <begin position="386"/>
        <end position="483"/>
    </location>
</feature>
<feature type="compositionally biased region" description="Basic and acidic residues" evidence="7">
    <location>
        <begin position="1173"/>
        <end position="1185"/>
    </location>
</feature>
<sequence>MAGPTDLRHGGLRYATTRLNVLLGVLQLLLGHLQRGEATLQALAQVSSVVEVWEAEEVDLLLPTQGEEEQGTENLPHEESSLFDLQDSRSSLSFQPPALEFGAQTLGLPRAETIYIHNPSQELPVTLLSVFTSSRHFHVPSFHRRVIPPRGKTSLKLIFFPTEEGSVENTLFINTTSHGVLSYQVSGIGVDHGDIQNKDSVLVFPHIQSIKLTQTQGDASNVTILGLLLESSLPNSYEHQPQGSCFHTEEKLVVQISLSERGEKHTDLERLKPYVIENIMVLFAIPSGTSALRIPKLNIYMLNSGVKKLFVKDIQLFSKVESTIEFKQVLLRASTTNFTQVASLVCKGPFPDHGKKCFRQISLQILGNYTVKIYPAFGILHRSLEDDSPVLFHVKQNGGDHVDLWITNRLNFCFTVNRLIIGQEMGGLLQVVNFSSPMVLPPGCWKLCSLELVNRTLPVNIVTTLVLGINVGFSLELPLHFHSSAAKQGDVFFEASGDCGRPCKLRLSKSGRTLWQRHFLDPFPSWKTDNSLASELCARWRSHKHQLTCSWPRLPVETAMPLDFGASPVNESKVKYFTLKNPSSHPVSVELRPLSSYSSPLEALDLLTKWFNISPLSVNVTTTEFTVLKTGDRQRNIDGVVHLLLQPLETKEVGLVFTPMEHKSVTSLILIRYPAFRIIVTPCAVSVEVLICLWSWTASRDDLLCGRNNLTVFDVMMVKGHGARELLRVGGKLPGPGASLRFNVPQSTLMECRDGLRSNKPLFAIRKSFKVENAGELPLTVESMNINGYKCQGFGFEVLQCRSFQLEYNSSSEINIVFTPDFTSSWVIRDLTLVTARGSSFPFTLNVTLPHHMLALCAQVVPGPSWEETFWLVTIVFTCFSLGGVCLMAFHQAQYILTDFSSPGSRSNHNHSSTLPRENSTVNTASPSSANKMKGSCKMFVDTGNTSDKGKGKGSLAVANTPVRSHASSKKGAGVTSQPQKKHKVSIYYSKYKISSSVSAAAVAPSLQQEQEEPIPEKGFEQDPDTCSNTTTTGSGGFSEAPAAVEKSPPFQESSHAISEDKELAPVMFPMETQSSFPEGMTLVPSGQPGLLMCSPAKKASRERAPPPEKESARRDLLVSEQSVHMQRAQPENTELAAADCSGRGKKSMGKGRKKPGEAVTGLPEQRTVVSPEKGRDVEWRESRNTNRVRSRCLSEKLDEPKSGSSADSFPKQLQNGVCPTRPRRKVTERRPQWESGSDSGSSSGSVRASRGSWGSWSSASSVEGDKDASGRQHCNATARKRDHIPYSTYSAERECYLTLNSGYKNQSLQNSNRKEPSQAPDPGAAPAFSPSFAAVAAGADRCADVATAYLRDDKWSAPSVPLTNEFRYNTPESMPLVSQGASSGLYNGFPWGFVNNQCASSYPYCGQTSYVPGNPHLQNSFHCQENQSEAYQHQAGWNEENSQDMQSTWDMVGCMGSKPYLSGTRSLSPMSSLFGSIWTPQSELYHSYFQPERQVPPSPESPFPREPSVGGRPKQYSSFNPFGPHMNLDIWNSSSNRSSNSQLSNDSGYCGDA</sequence>
<reference evidence="14" key="3">
    <citation type="submission" date="2025-09" db="UniProtKB">
        <authorList>
            <consortium name="Ensembl"/>
        </authorList>
    </citation>
    <scope>IDENTIFICATION</scope>
</reference>
<feature type="region of interest" description="Disordered" evidence="7">
    <location>
        <begin position="63"/>
        <end position="82"/>
    </location>
</feature>
<accession>A0A8C9VRX6</accession>
<reference evidence="14 15" key="1">
    <citation type="submission" date="2019-04" db="EMBL/GenBank/DDBJ databases">
        <authorList>
            <consortium name="Wellcome Sanger Institute Data Sharing"/>
        </authorList>
    </citation>
    <scope>NUCLEOTIDE SEQUENCE [LARGE SCALE GENOMIC DNA]</scope>
</reference>
<dbReference type="InterPro" id="IPR045695">
    <property type="entry name" value="TMEM131-like_Ig_dom2"/>
</dbReference>
<feature type="compositionally biased region" description="Low complexity" evidence="7">
    <location>
        <begin position="1533"/>
        <end position="1548"/>
    </location>
</feature>
<evidence type="ECO:0000256" key="8">
    <source>
        <dbReference type="SAM" id="SignalP"/>
    </source>
</evidence>
<feature type="region of interest" description="Disordered" evidence="7">
    <location>
        <begin position="906"/>
        <end position="980"/>
    </location>
</feature>
<evidence type="ECO:0000256" key="5">
    <source>
        <dbReference type="ARBA" id="ARBA00022989"/>
    </source>
</evidence>
<dbReference type="Gene3D" id="2.60.40.10">
    <property type="entry name" value="Immunoglobulins"/>
    <property type="match status" value="2"/>
</dbReference>
<feature type="region of interest" description="Disordered" evidence="7">
    <location>
        <begin position="1087"/>
        <end position="1277"/>
    </location>
</feature>
<feature type="compositionally biased region" description="Pro residues" evidence="7">
    <location>
        <begin position="1495"/>
        <end position="1506"/>
    </location>
</feature>
<feature type="compositionally biased region" description="Basic residues" evidence="7">
    <location>
        <begin position="1144"/>
        <end position="1154"/>
    </location>
</feature>
<comment type="subcellular location">
    <subcellularLocation>
        <location evidence="1">Membrane</location>
        <topology evidence="1">Single-pass type I membrane protein</topology>
    </subcellularLocation>
</comment>
<feature type="domain" description="Transmembrane protein 131-like second Ig-like" evidence="10">
    <location>
        <begin position="197"/>
        <end position="347"/>
    </location>
</feature>
<comment type="similarity">
    <text evidence="2">Belongs to the TMEM131 family.</text>
</comment>
<keyword evidence="5" id="KW-1133">Transmembrane helix</keyword>
<evidence type="ECO:0000313" key="15">
    <source>
        <dbReference type="Proteomes" id="UP000694397"/>
    </source>
</evidence>
<keyword evidence="15" id="KW-1185">Reference proteome</keyword>
<evidence type="ECO:0000256" key="2">
    <source>
        <dbReference type="ARBA" id="ARBA00006682"/>
    </source>
</evidence>
<dbReference type="InterPro" id="IPR055436">
    <property type="entry name" value="Ig_TMEM131L_4"/>
</dbReference>
<dbReference type="OrthoDB" id="168404at2759"/>
<dbReference type="Pfam" id="PF24499">
    <property type="entry name" value="Ig_TMEM131L_4"/>
    <property type="match status" value="1"/>
</dbReference>
<reference evidence="14" key="2">
    <citation type="submission" date="2025-08" db="UniProtKB">
        <authorList>
            <consortium name="Ensembl"/>
        </authorList>
    </citation>
    <scope>IDENTIFICATION</scope>
</reference>
<organism evidence="14 15">
    <name type="scientific">Scleropages formosus</name>
    <name type="common">Asian bonytongue</name>
    <name type="synonym">Osteoglossum formosum</name>
    <dbReference type="NCBI Taxonomy" id="113540"/>
    <lineage>
        <taxon>Eukaryota</taxon>
        <taxon>Metazoa</taxon>
        <taxon>Chordata</taxon>
        <taxon>Craniata</taxon>
        <taxon>Vertebrata</taxon>
        <taxon>Euteleostomi</taxon>
        <taxon>Actinopterygii</taxon>
        <taxon>Neopterygii</taxon>
        <taxon>Teleostei</taxon>
        <taxon>Osteoglossocephala</taxon>
        <taxon>Osteoglossomorpha</taxon>
        <taxon>Osteoglossiformes</taxon>
        <taxon>Osteoglossidae</taxon>
        <taxon>Scleropages</taxon>
    </lineage>
</organism>
<feature type="domain" description="TMEM131L fourth Ig-like" evidence="12">
    <location>
        <begin position="562"/>
        <end position="672"/>
    </location>
</feature>
<feature type="region of interest" description="Disordered" evidence="7">
    <location>
        <begin position="1492"/>
        <end position="1554"/>
    </location>
</feature>
<dbReference type="Pfam" id="PF19532">
    <property type="entry name" value="Ig_TMEM131L_2nd"/>
    <property type="match status" value="1"/>
</dbReference>
<evidence type="ECO:0000259" key="9">
    <source>
        <dbReference type="Pfam" id="PF12371"/>
    </source>
</evidence>
<feature type="compositionally biased region" description="Polar residues" evidence="7">
    <location>
        <begin position="1203"/>
        <end position="1218"/>
    </location>
</feature>
<keyword evidence="4 8" id="KW-0732">Signal</keyword>
<feature type="compositionally biased region" description="Basic and acidic residues" evidence="7">
    <location>
        <begin position="1193"/>
        <end position="1202"/>
    </location>
</feature>
<feature type="domain" description="Transmembrane protein 131-like N-terminal" evidence="9">
    <location>
        <begin position="92"/>
        <end position="175"/>
    </location>
</feature>
<dbReference type="Pfam" id="PF12371">
    <property type="entry name" value="TMEM131_like_N"/>
    <property type="match status" value="1"/>
</dbReference>
<evidence type="ECO:0000259" key="10">
    <source>
        <dbReference type="Pfam" id="PF19532"/>
    </source>
</evidence>
<dbReference type="Pfam" id="PF24501">
    <property type="entry name" value="Ig_TMEM131L_5"/>
    <property type="match status" value="1"/>
</dbReference>
<feature type="region of interest" description="Disordered" evidence="7">
    <location>
        <begin position="1307"/>
        <end position="1327"/>
    </location>
</feature>
<evidence type="ECO:0000256" key="1">
    <source>
        <dbReference type="ARBA" id="ARBA00004479"/>
    </source>
</evidence>
<dbReference type="Pfam" id="PF24498">
    <property type="entry name" value="Ig_TMEM131L_3"/>
    <property type="match status" value="1"/>
</dbReference>
<feature type="compositionally biased region" description="Basic and acidic residues" evidence="7">
    <location>
        <begin position="1100"/>
        <end position="1118"/>
    </location>
</feature>
<feature type="region of interest" description="Disordered" evidence="7">
    <location>
        <begin position="1010"/>
        <end position="1057"/>
    </location>
</feature>
<evidence type="ECO:0000313" key="14">
    <source>
        <dbReference type="Ensembl" id="ENSSFOP00015064076.1"/>
    </source>
</evidence>
<feature type="domain" description="TMEM131L fifth Ig-like" evidence="13">
    <location>
        <begin position="773"/>
        <end position="837"/>
    </location>
</feature>
<dbReference type="PANTHER" id="PTHR22050:SF2">
    <property type="entry name" value="TRANSMEMBRANE PROTEIN 131-LIKE"/>
    <property type="match status" value="1"/>
</dbReference>
<dbReference type="InterPro" id="IPR055435">
    <property type="entry name" value="Ig_TMEM131L_3"/>
</dbReference>
<keyword evidence="3" id="KW-0812">Transmembrane</keyword>
<gene>
    <name evidence="14" type="primary">TMEM131L</name>
    <name evidence="14" type="synonym">tmem131l</name>
</gene>
<dbReference type="GO" id="GO:0016020">
    <property type="term" value="C:membrane"/>
    <property type="evidence" value="ECO:0007669"/>
    <property type="project" value="UniProtKB-SubCell"/>
</dbReference>
<name>A0A8C9VRX6_SCLFO</name>
<evidence type="ECO:0000259" key="13">
    <source>
        <dbReference type="Pfam" id="PF24501"/>
    </source>
</evidence>
<dbReference type="PANTHER" id="PTHR22050">
    <property type="entry name" value="RW1 PROTEIN HOMOLOG"/>
    <property type="match status" value="1"/>
</dbReference>
<evidence type="ECO:0000259" key="11">
    <source>
        <dbReference type="Pfam" id="PF24498"/>
    </source>
</evidence>
<dbReference type="InterPro" id="IPR022113">
    <property type="entry name" value="TMEM131L_N"/>
</dbReference>
<keyword evidence="6" id="KW-0472">Membrane</keyword>
<dbReference type="InterPro" id="IPR013783">
    <property type="entry name" value="Ig-like_fold"/>
</dbReference>
<evidence type="ECO:0000256" key="3">
    <source>
        <dbReference type="ARBA" id="ARBA00022692"/>
    </source>
</evidence>
<evidence type="ECO:0000256" key="6">
    <source>
        <dbReference type="ARBA" id="ARBA00023136"/>
    </source>
</evidence>
<dbReference type="InterPro" id="IPR055437">
    <property type="entry name" value="TMEM131L_Ig_5"/>
</dbReference>
<feature type="chain" id="PRO_5034374254" evidence="8">
    <location>
        <begin position="39"/>
        <end position="1554"/>
    </location>
</feature>
<feature type="compositionally biased region" description="Polar residues" evidence="7">
    <location>
        <begin position="906"/>
        <end position="931"/>
    </location>
</feature>
<feature type="signal peptide" evidence="8">
    <location>
        <begin position="1"/>
        <end position="38"/>
    </location>
</feature>
<dbReference type="Proteomes" id="UP000694397">
    <property type="component" value="Chromosome 16"/>
</dbReference>
<feature type="compositionally biased region" description="Polar residues" evidence="7">
    <location>
        <begin position="1120"/>
        <end position="1133"/>
    </location>
</feature>
<protein>
    <submittedName>
        <fullName evidence="14">Transmembrane 131 like</fullName>
    </submittedName>
</protein>
<feature type="compositionally biased region" description="Low complexity" evidence="7">
    <location>
        <begin position="1235"/>
        <end position="1263"/>
    </location>
</feature>
<dbReference type="InterPro" id="IPR039877">
    <property type="entry name" value="TMEM131-like"/>
</dbReference>
<dbReference type="GeneTree" id="ENSGT00530000063614"/>